<feature type="compositionally biased region" description="Polar residues" evidence="1">
    <location>
        <begin position="56"/>
        <end position="66"/>
    </location>
</feature>
<name>A0AAJ0CH01_9HYPO</name>
<evidence type="ECO:0000313" key="3">
    <source>
        <dbReference type="Proteomes" id="UP001251528"/>
    </source>
</evidence>
<reference evidence="2" key="1">
    <citation type="submission" date="2023-06" db="EMBL/GenBank/DDBJ databases">
        <title>Conoideocrella luteorostrata (Hypocreales: Clavicipitaceae), a potential biocontrol fungus for elongate hemlock scale in United States Christmas tree production areas.</title>
        <authorList>
            <person name="Barrett H."/>
            <person name="Lovett B."/>
            <person name="Macias A.M."/>
            <person name="Stajich J.E."/>
            <person name="Kasson M.T."/>
        </authorList>
    </citation>
    <scope>NUCLEOTIDE SEQUENCE</scope>
    <source>
        <strain evidence="2">ARSEF 14590</strain>
    </source>
</reference>
<feature type="compositionally biased region" description="Acidic residues" evidence="1">
    <location>
        <begin position="77"/>
        <end position="88"/>
    </location>
</feature>
<feature type="region of interest" description="Disordered" evidence="1">
    <location>
        <begin position="1"/>
        <end position="143"/>
    </location>
</feature>
<dbReference type="EMBL" id="JASWJB010000332">
    <property type="protein sequence ID" value="KAK2591487.1"/>
    <property type="molecule type" value="Genomic_DNA"/>
</dbReference>
<organism evidence="2 3">
    <name type="scientific">Conoideocrella luteorostrata</name>
    <dbReference type="NCBI Taxonomy" id="1105319"/>
    <lineage>
        <taxon>Eukaryota</taxon>
        <taxon>Fungi</taxon>
        <taxon>Dikarya</taxon>
        <taxon>Ascomycota</taxon>
        <taxon>Pezizomycotina</taxon>
        <taxon>Sordariomycetes</taxon>
        <taxon>Hypocreomycetidae</taxon>
        <taxon>Hypocreales</taxon>
        <taxon>Clavicipitaceae</taxon>
        <taxon>Conoideocrella</taxon>
    </lineage>
</organism>
<sequence>MDPDRDADGDDATAMAQAMGFSSFGTQDPPQKKRRYNAATDAVTSTQQHLQERNRQSATGSNSTPLGTLKQPAANSDEIDLHDDDEDGNSGIAASHRPAEEVPQAITAPPVGLPARPAPGTGFVGSASKPSSQGRSEKNPRRHNELWYQGYYDSTSNENPWERLEKAMGLESKGVWVPRQTHAPMTT</sequence>
<dbReference type="Proteomes" id="UP001251528">
    <property type="component" value="Unassembled WGS sequence"/>
</dbReference>
<accession>A0AAJ0CH01</accession>
<comment type="caution">
    <text evidence="2">The sequence shown here is derived from an EMBL/GenBank/DDBJ whole genome shotgun (WGS) entry which is preliminary data.</text>
</comment>
<dbReference type="AlphaFoldDB" id="A0AAJ0CH01"/>
<keyword evidence="3" id="KW-1185">Reference proteome</keyword>
<gene>
    <name evidence="2" type="ORF">QQS21_010833</name>
</gene>
<evidence type="ECO:0000256" key="1">
    <source>
        <dbReference type="SAM" id="MobiDB-lite"/>
    </source>
</evidence>
<evidence type="ECO:0000313" key="2">
    <source>
        <dbReference type="EMBL" id="KAK2591487.1"/>
    </source>
</evidence>
<protein>
    <submittedName>
        <fullName evidence="2">Uncharacterized protein</fullName>
    </submittedName>
</protein>
<proteinExistence type="predicted"/>